<organism evidence="2 3">
    <name type="scientific">Polaribacter cellanae</name>
    <dbReference type="NCBI Taxonomy" id="2818493"/>
    <lineage>
        <taxon>Bacteria</taxon>
        <taxon>Pseudomonadati</taxon>
        <taxon>Bacteroidota</taxon>
        <taxon>Flavobacteriia</taxon>
        <taxon>Flavobacteriales</taxon>
        <taxon>Flavobacteriaceae</taxon>
    </lineage>
</organism>
<reference evidence="2 3" key="1">
    <citation type="submission" date="2021-03" db="EMBL/GenBank/DDBJ databases">
        <title>Complete genome of Polaribacter_sp.SM13.</title>
        <authorList>
            <person name="Jeong S.W."/>
            <person name="Bae J.W."/>
        </authorList>
    </citation>
    <scope>NUCLEOTIDE SEQUENCE [LARGE SCALE GENOMIC DNA]</scope>
    <source>
        <strain evidence="2 3">SM13</strain>
    </source>
</reference>
<dbReference type="AlphaFoldDB" id="A0A975H7J9"/>
<dbReference type="RefSeq" id="WP_208079601.1">
    <property type="nucleotide sequence ID" value="NZ_CP071869.1"/>
</dbReference>
<dbReference type="Gene3D" id="2.40.128.520">
    <property type="match status" value="1"/>
</dbReference>
<dbReference type="Proteomes" id="UP000663920">
    <property type="component" value="Chromosome"/>
</dbReference>
<proteinExistence type="predicted"/>
<gene>
    <name evidence="2" type="ORF">J3359_04755</name>
</gene>
<sequence length="140" mass="15972">MKKIFLTTLLFILTFTINAQTIFGKWNSRNDKGVVDSVLEIYKKEGKAYGKVVKIMNPDRKDARCVDCEGEFKNKPILGLDILSGLKKDDDEWSGGTIIDPRNGKTYKCYIKLVKPNKLKLRGYIGVSLFGKTAYWERAK</sequence>
<keyword evidence="3" id="KW-1185">Reference proteome</keyword>
<evidence type="ECO:0000313" key="2">
    <source>
        <dbReference type="EMBL" id="QTE23596.1"/>
    </source>
</evidence>
<evidence type="ECO:0000313" key="3">
    <source>
        <dbReference type="Proteomes" id="UP000663920"/>
    </source>
</evidence>
<name>A0A975H7J9_9FLAO</name>
<dbReference type="EMBL" id="CP071869">
    <property type="protein sequence ID" value="QTE23596.1"/>
    <property type="molecule type" value="Genomic_DNA"/>
</dbReference>
<feature type="domain" description="DUF2147" evidence="1">
    <location>
        <begin position="24"/>
        <end position="138"/>
    </location>
</feature>
<dbReference type="PANTHER" id="PTHR36919:SF3">
    <property type="entry name" value="BLL5882 PROTEIN"/>
    <property type="match status" value="1"/>
</dbReference>
<dbReference type="PANTHER" id="PTHR36919">
    <property type="entry name" value="BLR1215 PROTEIN"/>
    <property type="match status" value="1"/>
</dbReference>
<protein>
    <submittedName>
        <fullName evidence="2">DUF2147 domain-containing protein</fullName>
    </submittedName>
</protein>
<dbReference type="Pfam" id="PF09917">
    <property type="entry name" value="DUF2147"/>
    <property type="match status" value="1"/>
</dbReference>
<dbReference type="KEGG" id="pcea:J3359_04755"/>
<accession>A0A975H7J9</accession>
<evidence type="ECO:0000259" key="1">
    <source>
        <dbReference type="Pfam" id="PF09917"/>
    </source>
</evidence>
<dbReference type="InterPro" id="IPR019223">
    <property type="entry name" value="DUF2147"/>
</dbReference>